<dbReference type="Proteomes" id="UP001286313">
    <property type="component" value="Unassembled WGS sequence"/>
</dbReference>
<proteinExistence type="predicted"/>
<dbReference type="EMBL" id="JAWQEG010002706">
    <property type="protein sequence ID" value="KAK3870200.1"/>
    <property type="molecule type" value="Genomic_DNA"/>
</dbReference>
<keyword evidence="3" id="KW-1185">Reference proteome</keyword>
<feature type="region of interest" description="Disordered" evidence="1">
    <location>
        <begin position="1"/>
        <end position="21"/>
    </location>
</feature>
<feature type="compositionally biased region" description="Polar residues" evidence="1">
    <location>
        <begin position="101"/>
        <end position="114"/>
    </location>
</feature>
<evidence type="ECO:0000256" key="1">
    <source>
        <dbReference type="SAM" id="MobiDB-lite"/>
    </source>
</evidence>
<evidence type="ECO:0000313" key="3">
    <source>
        <dbReference type="Proteomes" id="UP001286313"/>
    </source>
</evidence>
<name>A0AAE1FB56_PETCI</name>
<gene>
    <name evidence="2" type="ORF">Pcinc_024545</name>
</gene>
<feature type="compositionally biased region" description="Basic and acidic residues" evidence="1">
    <location>
        <begin position="1"/>
        <end position="10"/>
    </location>
</feature>
<dbReference type="AlphaFoldDB" id="A0AAE1FB56"/>
<evidence type="ECO:0000313" key="2">
    <source>
        <dbReference type="EMBL" id="KAK3870200.1"/>
    </source>
</evidence>
<comment type="caution">
    <text evidence="2">The sequence shown here is derived from an EMBL/GenBank/DDBJ whole genome shotgun (WGS) entry which is preliminary data.</text>
</comment>
<accession>A0AAE1FB56</accession>
<feature type="region of interest" description="Disordered" evidence="1">
    <location>
        <begin position="72"/>
        <end position="126"/>
    </location>
</feature>
<sequence>MELVKERAIVEEEEEKEPERGLDVKTLSEVFSSNDHTMELLKERDANPARSGAAAHAVGQAMKMYREIFNTKKKLEDRQQSPASSNLLPPQPVRHPRACPTLTTHPSLPSQRMRMTSDRSMPLNVP</sequence>
<organism evidence="2 3">
    <name type="scientific">Petrolisthes cinctipes</name>
    <name type="common">Flat porcelain crab</name>
    <dbReference type="NCBI Taxonomy" id="88211"/>
    <lineage>
        <taxon>Eukaryota</taxon>
        <taxon>Metazoa</taxon>
        <taxon>Ecdysozoa</taxon>
        <taxon>Arthropoda</taxon>
        <taxon>Crustacea</taxon>
        <taxon>Multicrustacea</taxon>
        <taxon>Malacostraca</taxon>
        <taxon>Eumalacostraca</taxon>
        <taxon>Eucarida</taxon>
        <taxon>Decapoda</taxon>
        <taxon>Pleocyemata</taxon>
        <taxon>Anomura</taxon>
        <taxon>Galatheoidea</taxon>
        <taxon>Porcellanidae</taxon>
        <taxon>Petrolisthes</taxon>
    </lineage>
</organism>
<reference evidence="2" key="1">
    <citation type="submission" date="2023-10" db="EMBL/GenBank/DDBJ databases">
        <title>Genome assemblies of two species of porcelain crab, Petrolisthes cinctipes and Petrolisthes manimaculis (Anomura: Porcellanidae).</title>
        <authorList>
            <person name="Angst P."/>
        </authorList>
    </citation>
    <scope>NUCLEOTIDE SEQUENCE</scope>
    <source>
        <strain evidence="2">PB745_01</strain>
        <tissue evidence="2">Gill</tissue>
    </source>
</reference>
<protein>
    <submittedName>
        <fullName evidence="2">Uncharacterized protein</fullName>
    </submittedName>
</protein>